<dbReference type="InterPro" id="IPR016134">
    <property type="entry name" value="Dockerin_dom"/>
</dbReference>
<evidence type="ECO:0000259" key="1">
    <source>
        <dbReference type="PROSITE" id="PS51766"/>
    </source>
</evidence>
<dbReference type="EMBL" id="MHNY01000001">
    <property type="protein sequence ID" value="OGZ56924.1"/>
    <property type="molecule type" value="Genomic_DNA"/>
</dbReference>
<dbReference type="Pfam" id="PF00404">
    <property type="entry name" value="Dockerin_1"/>
    <property type="match status" value="1"/>
</dbReference>
<dbReference type="SUPFAM" id="SSF63446">
    <property type="entry name" value="Type I dockerin domain"/>
    <property type="match status" value="1"/>
</dbReference>
<dbReference type="AlphaFoldDB" id="A0A1G2H366"/>
<evidence type="ECO:0000313" key="3">
    <source>
        <dbReference type="Proteomes" id="UP000178186"/>
    </source>
</evidence>
<dbReference type="STRING" id="1802128.A3H64_03460"/>
<organism evidence="2 3">
    <name type="scientific">Candidatus Ryanbacteria bacterium RIFCSPLOWO2_02_FULL_45_11c</name>
    <dbReference type="NCBI Taxonomy" id="1802128"/>
    <lineage>
        <taxon>Bacteria</taxon>
        <taxon>Candidatus Ryaniibacteriota</taxon>
    </lineage>
</organism>
<dbReference type="Proteomes" id="UP000178186">
    <property type="component" value="Unassembled WGS sequence"/>
</dbReference>
<evidence type="ECO:0000313" key="2">
    <source>
        <dbReference type="EMBL" id="OGZ56924.1"/>
    </source>
</evidence>
<proteinExistence type="predicted"/>
<dbReference type="GO" id="GO:0000272">
    <property type="term" value="P:polysaccharide catabolic process"/>
    <property type="evidence" value="ECO:0007669"/>
    <property type="project" value="InterPro"/>
</dbReference>
<dbReference type="Gene3D" id="1.10.1330.10">
    <property type="entry name" value="Dockerin domain"/>
    <property type="match status" value="1"/>
</dbReference>
<sequence>MIVLPQLLIGDLNGDRTVNSLDWTIMSSVWFTASQLSDINLDGVVNFIDFSLMNANWGRII</sequence>
<accession>A0A1G2H366</accession>
<feature type="domain" description="Dockerin" evidence="1">
    <location>
        <begin position="5"/>
        <end position="61"/>
    </location>
</feature>
<dbReference type="GO" id="GO:0004553">
    <property type="term" value="F:hydrolase activity, hydrolyzing O-glycosyl compounds"/>
    <property type="evidence" value="ECO:0007669"/>
    <property type="project" value="InterPro"/>
</dbReference>
<gene>
    <name evidence="2" type="ORF">A3H64_03460</name>
</gene>
<protein>
    <recommendedName>
        <fullName evidence="1">Dockerin domain-containing protein</fullName>
    </recommendedName>
</protein>
<dbReference type="InterPro" id="IPR002105">
    <property type="entry name" value="Dockerin_1_rpt"/>
</dbReference>
<name>A0A1G2H366_9BACT</name>
<comment type="caution">
    <text evidence="2">The sequence shown here is derived from an EMBL/GenBank/DDBJ whole genome shotgun (WGS) entry which is preliminary data.</text>
</comment>
<reference evidence="2 3" key="1">
    <citation type="journal article" date="2016" name="Nat. Commun.">
        <title>Thousands of microbial genomes shed light on interconnected biogeochemical processes in an aquifer system.</title>
        <authorList>
            <person name="Anantharaman K."/>
            <person name="Brown C.T."/>
            <person name="Hug L.A."/>
            <person name="Sharon I."/>
            <person name="Castelle C.J."/>
            <person name="Probst A.J."/>
            <person name="Thomas B.C."/>
            <person name="Singh A."/>
            <person name="Wilkins M.J."/>
            <person name="Karaoz U."/>
            <person name="Brodie E.L."/>
            <person name="Williams K.H."/>
            <person name="Hubbard S.S."/>
            <person name="Banfield J.F."/>
        </authorList>
    </citation>
    <scope>NUCLEOTIDE SEQUENCE [LARGE SCALE GENOMIC DNA]</scope>
</reference>
<dbReference type="PROSITE" id="PS51766">
    <property type="entry name" value="DOCKERIN"/>
    <property type="match status" value="1"/>
</dbReference>
<dbReference type="InterPro" id="IPR036439">
    <property type="entry name" value="Dockerin_dom_sf"/>
</dbReference>